<dbReference type="Proteomes" id="UP000075902">
    <property type="component" value="Unassembled WGS sequence"/>
</dbReference>
<keyword evidence="2" id="KW-1185">Reference proteome</keyword>
<evidence type="ECO:0000313" key="2">
    <source>
        <dbReference type="Proteomes" id="UP000075902"/>
    </source>
</evidence>
<dbReference type="EnsemblMetazoa" id="AMEC009860-RA">
    <property type="protein sequence ID" value="AMEC009860-PA"/>
    <property type="gene ID" value="AMEC009860"/>
</dbReference>
<dbReference type="VEuPathDB" id="VectorBase:AMEC009860"/>
<protein>
    <submittedName>
        <fullName evidence="1">Uncharacterized protein</fullName>
    </submittedName>
</protein>
<reference evidence="2" key="1">
    <citation type="submission" date="2014-01" db="EMBL/GenBank/DDBJ databases">
        <title>The Genome Sequence of Anopheles melas CM1001059_A (V2).</title>
        <authorList>
            <consortium name="The Broad Institute Genomics Platform"/>
            <person name="Neafsey D.E."/>
            <person name="Besansky N."/>
            <person name="Howell P."/>
            <person name="Walton C."/>
            <person name="Young S.K."/>
            <person name="Zeng Q."/>
            <person name="Gargeya S."/>
            <person name="Fitzgerald M."/>
            <person name="Haas B."/>
            <person name="Abouelleil A."/>
            <person name="Allen A.W."/>
            <person name="Alvarado L."/>
            <person name="Arachchi H.M."/>
            <person name="Berlin A.M."/>
            <person name="Chapman S.B."/>
            <person name="Gainer-Dewar J."/>
            <person name="Goldberg J."/>
            <person name="Griggs A."/>
            <person name="Gujja S."/>
            <person name="Hansen M."/>
            <person name="Howarth C."/>
            <person name="Imamovic A."/>
            <person name="Ireland A."/>
            <person name="Larimer J."/>
            <person name="McCowan C."/>
            <person name="Murphy C."/>
            <person name="Pearson M."/>
            <person name="Poon T.W."/>
            <person name="Priest M."/>
            <person name="Roberts A."/>
            <person name="Saif S."/>
            <person name="Shea T."/>
            <person name="Sisk P."/>
            <person name="Sykes S."/>
            <person name="Wortman J."/>
            <person name="Nusbaum C."/>
            <person name="Birren B."/>
        </authorList>
    </citation>
    <scope>NUCLEOTIDE SEQUENCE [LARGE SCALE GENOMIC DNA]</scope>
    <source>
        <strain evidence="2">CM1001059</strain>
    </source>
</reference>
<evidence type="ECO:0000313" key="1">
    <source>
        <dbReference type="EnsemblMetazoa" id="AMEC009860-PA"/>
    </source>
</evidence>
<proteinExistence type="predicted"/>
<sequence>MVRAVLFSRGVLCPISFPPGEYHPSQDPSVAVEMTCESFGKLMRQISYNRIQQVRANIPPAGQCGLAALVSGTALLSRSKLRRVRLEKFSSCPGPKGGRPERLQIHRRFQCEKSVPEPSERR</sequence>
<accession>A0A182TX22</accession>
<organism evidence="1 2">
    <name type="scientific">Anopheles melas</name>
    <dbReference type="NCBI Taxonomy" id="34690"/>
    <lineage>
        <taxon>Eukaryota</taxon>
        <taxon>Metazoa</taxon>
        <taxon>Ecdysozoa</taxon>
        <taxon>Arthropoda</taxon>
        <taxon>Hexapoda</taxon>
        <taxon>Insecta</taxon>
        <taxon>Pterygota</taxon>
        <taxon>Neoptera</taxon>
        <taxon>Endopterygota</taxon>
        <taxon>Diptera</taxon>
        <taxon>Nematocera</taxon>
        <taxon>Culicoidea</taxon>
        <taxon>Culicidae</taxon>
        <taxon>Anophelinae</taxon>
        <taxon>Anopheles</taxon>
    </lineage>
</organism>
<name>A0A182TX22_9DIPT</name>
<dbReference type="AlphaFoldDB" id="A0A182TX22"/>
<reference evidence="1" key="2">
    <citation type="submission" date="2020-05" db="UniProtKB">
        <authorList>
            <consortium name="EnsemblMetazoa"/>
        </authorList>
    </citation>
    <scope>IDENTIFICATION</scope>
    <source>
        <strain evidence="1">CM1001059</strain>
    </source>
</reference>